<sequence>MQDGIAHYERNEILEILKKRKFSLFMDESTDISVTQILAIVVRFFDEQSINVKDALLDAIVVEKGLSQGFYEAVKSTVRKEDVSMSNVLGFPRNNCSTMMSFLKDLTSYLSRSSKRQDDFDMIQGVVGTKENKIPKFLQTRWLSCENVINVITEQWDALVLYFQSEAKVEKVDGAKRIYETMINKGTKHMLHFLHYILKKVNALNAEFQSEHFRLHLLLTL</sequence>
<dbReference type="AlphaFoldDB" id="A0A0L8FFP5"/>
<dbReference type="SUPFAM" id="SSF53098">
    <property type="entry name" value="Ribonuclease H-like"/>
    <property type="match status" value="1"/>
</dbReference>
<evidence type="ECO:0000313" key="1">
    <source>
        <dbReference type="EMBL" id="KOF62480.1"/>
    </source>
</evidence>
<dbReference type="OrthoDB" id="6135263at2759"/>
<organism evidence="1">
    <name type="scientific">Octopus bimaculoides</name>
    <name type="common">California two-spotted octopus</name>
    <dbReference type="NCBI Taxonomy" id="37653"/>
    <lineage>
        <taxon>Eukaryota</taxon>
        <taxon>Metazoa</taxon>
        <taxon>Spiralia</taxon>
        <taxon>Lophotrochozoa</taxon>
        <taxon>Mollusca</taxon>
        <taxon>Cephalopoda</taxon>
        <taxon>Coleoidea</taxon>
        <taxon>Octopodiformes</taxon>
        <taxon>Octopoda</taxon>
        <taxon>Incirrata</taxon>
        <taxon>Octopodidae</taxon>
        <taxon>Octopus</taxon>
    </lineage>
</organism>
<feature type="non-terminal residue" evidence="1">
    <location>
        <position position="221"/>
    </location>
</feature>
<gene>
    <name evidence="1" type="ORF">OCBIM_22023075mg</name>
</gene>
<dbReference type="PANTHER" id="PTHR37162">
    <property type="entry name" value="HAT FAMILY DIMERISATION DOMAINCONTAINING PROTEIN-RELATED"/>
    <property type="match status" value="1"/>
</dbReference>
<accession>A0A0L8FFP5</accession>
<reference evidence="1" key="1">
    <citation type="submission" date="2015-07" db="EMBL/GenBank/DDBJ databases">
        <title>MeaNS - Measles Nucleotide Surveillance Program.</title>
        <authorList>
            <person name="Tran T."/>
            <person name="Druce J."/>
        </authorList>
    </citation>
    <scope>NUCLEOTIDE SEQUENCE</scope>
    <source>
        <strain evidence="1">UCB-OBI-ISO-001</strain>
        <tissue evidence="1">Gonad</tissue>
    </source>
</reference>
<protein>
    <submittedName>
        <fullName evidence="1">Uncharacterized protein</fullName>
    </submittedName>
</protein>
<dbReference type="PANTHER" id="PTHR37162:SF1">
    <property type="entry name" value="BED-TYPE DOMAIN-CONTAINING PROTEIN"/>
    <property type="match status" value="1"/>
</dbReference>
<name>A0A0L8FFP5_OCTBM</name>
<dbReference type="EMBL" id="KQ433203">
    <property type="protein sequence ID" value="KOF62480.1"/>
    <property type="molecule type" value="Genomic_DNA"/>
</dbReference>
<proteinExistence type="predicted"/>
<dbReference type="InterPro" id="IPR012337">
    <property type="entry name" value="RNaseH-like_sf"/>
</dbReference>